<dbReference type="RefSeq" id="WP_188546247.1">
    <property type="nucleotide sequence ID" value="NZ_BMCU01000004.1"/>
</dbReference>
<name>A0A917G1U3_9NOCA</name>
<proteinExistence type="predicted"/>
<reference evidence="3" key="2">
    <citation type="submission" date="2020-09" db="EMBL/GenBank/DDBJ databases">
        <authorList>
            <person name="Sun Q."/>
            <person name="Sedlacek I."/>
        </authorList>
    </citation>
    <scope>NUCLEOTIDE SEQUENCE</scope>
    <source>
        <strain evidence="3">CCM 7905</strain>
    </source>
</reference>
<protein>
    <recommendedName>
        <fullName evidence="2">DUF4185 domain-containing protein</fullName>
    </recommendedName>
</protein>
<evidence type="ECO:0000313" key="4">
    <source>
        <dbReference type="Proteomes" id="UP000654257"/>
    </source>
</evidence>
<accession>A0A917G1U3</accession>
<gene>
    <name evidence="3" type="ORF">GCM10007304_35620</name>
</gene>
<dbReference type="AlphaFoldDB" id="A0A917G1U3"/>
<sequence>MRVGRGIVSATVMTLAVGTVTVLAGTPAVAEPCGGVPGTGITGVGLPFQQPSGVQGPVPYYSGANTNTVSWVTGPASANDTFDRFGISGTDLGISWDNGAGQTLVAFGDTIGNCTVPGGEWRHQVLLRSNDSDLSDGMSLDEAVSTTSPRFATQLLPTLGLAPVETTVIPTAAIAVDGVQYMSFMSVRAWNGSTWSTNYSGIATSRDNGQTWFSEPSTLRFNSGVPIPGTEQFNARFQQAAFVRGTDGKVYQYGTPNGRLGAVFLSRVAPEAILDLNRYEYFTGAGWSTDLNAAAPIVREPVGELSVAWNAYLGKYVMLHGNDIEGRIVLRTAPSPEGPWSGPTTLVVNSELGGYPGSGLYAPYIHPKSSGSDLYFTVSQYSSYNVILMHTDLAAI</sequence>
<dbReference type="Proteomes" id="UP000654257">
    <property type="component" value="Unassembled WGS sequence"/>
</dbReference>
<feature type="domain" description="DUF4185" evidence="2">
    <location>
        <begin position="77"/>
        <end position="390"/>
    </location>
</feature>
<dbReference type="InterPro" id="IPR025442">
    <property type="entry name" value="DUF4185"/>
</dbReference>
<evidence type="ECO:0000313" key="3">
    <source>
        <dbReference type="EMBL" id="GGG18549.1"/>
    </source>
</evidence>
<comment type="caution">
    <text evidence="3">The sequence shown here is derived from an EMBL/GenBank/DDBJ whole genome shotgun (WGS) entry which is preliminary data.</text>
</comment>
<organism evidence="3 4">
    <name type="scientific">Rhodococcoides trifolii</name>
    <dbReference type="NCBI Taxonomy" id="908250"/>
    <lineage>
        <taxon>Bacteria</taxon>
        <taxon>Bacillati</taxon>
        <taxon>Actinomycetota</taxon>
        <taxon>Actinomycetes</taxon>
        <taxon>Mycobacteriales</taxon>
        <taxon>Nocardiaceae</taxon>
        <taxon>Rhodococcoides</taxon>
    </lineage>
</organism>
<dbReference type="Pfam" id="PF13810">
    <property type="entry name" value="DUF4185"/>
    <property type="match status" value="1"/>
</dbReference>
<keyword evidence="4" id="KW-1185">Reference proteome</keyword>
<feature type="chain" id="PRO_5039634016" description="DUF4185 domain-containing protein" evidence="1">
    <location>
        <begin position="25"/>
        <end position="396"/>
    </location>
</feature>
<feature type="signal peptide" evidence="1">
    <location>
        <begin position="1"/>
        <end position="24"/>
    </location>
</feature>
<reference evidence="3" key="1">
    <citation type="journal article" date="2014" name="Int. J. Syst. Evol. Microbiol.">
        <title>Complete genome sequence of Corynebacterium casei LMG S-19264T (=DSM 44701T), isolated from a smear-ripened cheese.</title>
        <authorList>
            <consortium name="US DOE Joint Genome Institute (JGI-PGF)"/>
            <person name="Walter F."/>
            <person name="Albersmeier A."/>
            <person name="Kalinowski J."/>
            <person name="Ruckert C."/>
        </authorList>
    </citation>
    <scope>NUCLEOTIDE SEQUENCE</scope>
    <source>
        <strain evidence="3">CCM 7905</strain>
    </source>
</reference>
<keyword evidence="1" id="KW-0732">Signal</keyword>
<dbReference type="EMBL" id="BMCU01000004">
    <property type="protein sequence ID" value="GGG18549.1"/>
    <property type="molecule type" value="Genomic_DNA"/>
</dbReference>
<evidence type="ECO:0000256" key="1">
    <source>
        <dbReference type="SAM" id="SignalP"/>
    </source>
</evidence>
<evidence type="ECO:0000259" key="2">
    <source>
        <dbReference type="Pfam" id="PF13810"/>
    </source>
</evidence>